<protein>
    <submittedName>
        <fullName evidence="1">CC-NBS-LRR resistance protein</fullName>
    </submittedName>
</protein>
<reference evidence="1 2" key="1">
    <citation type="journal article" date="2018" name="Front. Plant Sci.">
        <title>Red Clover (Trifolium pratense) and Zigzag Clover (T. medium) - A Picture of Genomic Similarities and Differences.</title>
        <authorList>
            <person name="Dluhosova J."/>
            <person name="Istvanek J."/>
            <person name="Nedelnik J."/>
            <person name="Repkova J."/>
        </authorList>
    </citation>
    <scope>NUCLEOTIDE SEQUENCE [LARGE SCALE GENOMIC DNA]</scope>
    <source>
        <strain evidence="2">cv. 10/8</strain>
        <tissue evidence="1">Leaf</tissue>
    </source>
</reference>
<evidence type="ECO:0000313" key="2">
    <source>
        <dbReference type="Proteomes" id="UP000265520"/>
    </source>
</evidence>
<dbReference type="InterPro" id="IPR036388">
    <property type="entry name" value="WH-like_DNA-bd_sf"/>
</dbReference>
<dbReference type="EMBL" id="LXQA010678596">
    <property type="protein sequence ID" value="MCI65589.1"/>
    <property type="molecule type" value="Genomic_DNA"/>
</dbReference>
<feature type="non-terminal residue" evidence="1">
    <location>
        <position position="63"/>
    </location>
</feature>
<proteinExistence type="predicted"/>
<name>A0A392TXA9_9FABA</name>
<sequence>MKERLKSQTILESNSTNLLSRLQQSLDILEDIKEKECFVDLGLFPEDQMIPVTVLIDMWATLY</sequence>
<comment type="caution">
    <text evidence="1">The sequence shown here is derived from an EMBL/GenBank/DDBJ whole genome shotgun (WGS) entry which is preliminary data.</text>
</comment>
<accession>A0A392TXA9</accession>
<keyword evidence="2" id="KW-1185">Reference proteome</keyword>
<dbReference type="Gene3D" id="1.10.10.10">
    <property type="entry name" value="Winged helix-like DNA-binding domain superfamily/Winged helix DNA-binding domain"/>
    <property type="match status" value="1"/>
</dbReference>
<dbReference type="AlphaFoldDB" id="A0A392TXA9"/>
<organism evidence="1 2">
    <name type="scientific">Trifolium medium</name>
    <dbReference type="NCBI Taxonomy" id="97028"/>
    <lineage>
        <taxon>Eukaryota</taxon>
        <taxon>Viridiplantae</taxon>
        <taxon>Streptophyta</taxon>
        <taxon>Embryophyta</taxon>
        <taxon>Tracheophyta</taxon>
        <taxon>Spermatophyta</taxon>
        <taxon>Magnoliopsida</taxon>
        <taxon>eudicotyledons</taxon>
        <taxon>Gunneridae</taxon>
        <taxon>Pentapetalae</taxon>
        <taxon>rosids</taxon>
        <taxon>fabids</taxon>
        <taxon>Fabales</taxon>
        <taxon>Fabaceae</taxon>
        <taxon>Papilionoideae</taxon>
        <taxon>50 kb inversion clade</taxon>
        <taxon>NPAAA clade</taxon>
        <taxon>Hologalegina</taxon>
        <taxon>IRL clade</taxon>
        <taxon>Trifolieae</taxon>
        <taxon>Trifolium</taxon>
    </lineage>
</organism>
<dbReference type="Proteomes" id="UP000265520">
    <property type="component" value="Unassembled WGS sequence"/>
</dbReference>
<evidence type="ECO:0000313" key="1">
    <source>
        <dbReference type="EMBL" id="MCI65589.1"/>
    </source>
</evidence>